<comment type="subcellular location">
    <subcellularLocation>
        <location evidence="2">Nucleus</location>
    </subcellularLocation>
</comment>
<keyword evidence="7" id="KW-0804">Transcription</keyword>
<keyword evidence="8" id="KW-0539">Nucleus</keyword>
<evidence type="ECO:0000256" key="7">
    <source>
        <dbReference type="ARBA" id="ARBA00023163"/>
    </source>
</evidence>
<evidence type="ECO:0000256" key="8">
    <source>
        <dbReference type="ARBA" id="ARBA00023242"/>
    </source>
</evidence>
<dbReference type="EMBL" id="LR746269">
    <property type="protein sequence ID" value="CAA7398188.1"/>
    <property type="molecule type" value="Genomic_DNA"/>
</dbReference>
<keyword evidence="4" id="KW-0678">Repressor</keyword>
<keyword evidence="10" id="KW-0812">Transmembrane</keyword>
<comment type="similarity">
    <text evidence="3">Belongs to the S1FA transcription factor family.</text>
</comment>
<keyword evidence="5" id="KW-0805">Transcription regulation</keyword>
<keyword evidence="10" id="KW-1133">Transmembrane helix</keyword>
<dbReference type="AlphaFoldDB" id="A0A7I8KM62"/>
<dbReference type="Pfam" id="PF04689">
    <property type="entry name" value="S1FA"/>
    <property type="match status" value="1"/>
</dbReference>
<comment type="function">
    <text evidence="1">DNA-binding protein that specifically recognizes a negative element (S1F) within the RPS1 promoter.</text>
</comment>
<evidence type="ECO:0000256" key="2">
    <source>
        <dbReference type="ARBA" id="ARBA00004123"/>
    </source>
</evidence>
<dbReference type="PANTHER" id="PTHR35298:SF11">
    <property type="entry name" value="DNA-BINDING PROTEIN S1FA1-RELATED"/>
    <property type="match status" value="1"/>
</dbReference>
<reference evidence="11" key="1">
    <citation type="submission" date="2020-02" db="EMBL/GenBank/DDBJ databases">
        <authorList>
            <person name="Scholz U."/>
            <person name="Mascher M."/>
            <person name="Fiebig A."/>
        </authorList>
    </citation>
    <scope>NUCLEOTIDE SEQUENCE</scope>
</reference>
<feature type="transmembrane region" description="Helical" evidence="10">
    <location>
        <begin position="99"/>
        <end position="122"/>
    </location>
</feature>
<gene>
    <name evidence="11" type="ORF">SI8410_06008853</name>
</gene>
<dbReference type="GO" id="GO:0005634">
    <property type="term" value="C:nucleus"/>
    <property type="evidence" value="ECO:0007669"/>
    <property type="project" value="UniProtKB-SubCell"/>
</dbReference>
<evidence type="ECO:0000256" key="4">
    <source>
        <dbReference type="ARBA" id="ARBA00022491"/>
    </source>
</evidence>
<dbReference type="OrthoDB" id="1722435at2759"/>
<accession>A0A7I8KM62</accession>
<protein>
    <submittedName>
        <fullName evidence="11">Uncharacterized protein</fullName>
    </submittedName>
</protein>
<keyword evidence="6" id="KW-0238">DNA-binding</keyword>
<evidence type="ECO:0000256" key="10">
    <source>
        <dbReference type="SAM" id="Phobius"/>
    </source>
</evidence>
<feature type="transmembrane region" description="Helical" evidence="10">
    <location>
        <begin position="60"/>
        <end position="79"/>
    </location>
</feature>
<dbReference type="GO" id="GO:0003677">
    <property type="term" value="F:DNA binding"/>
    <property type="evidence" value="ECO:0007669"/>
    <property type="project" value="UniProtKB-KW"/>
</dbReference>
<evidence type="ECO:0000313" key="12">
    <source>
        <dbReference type="Proteomes" id="UP000663760"/>
    </source>
</evidence>
<dbReference type="Proteomes" id="UP000663760">
    <property type="component" value="Chromosome 6"/>
</dbReference>
<sequence>MTDAKSLEAFQLVLIDGCSKADKVRDRLSAMDKKVYGEVFHFSSLSLSVARLLFSPNGRLLVCSPFLSLPISVPCVWTLVGKGNVIREEAARGLNPAVIVLVVFVGLLLVFFVGNYVLYVYAQKNLPQKKKKPVSKKKMRKERLKQGVSAPGE</sequence>
<keyword evidence="12" id="KW-1185">Reference proteome</keyword>
<name>A0A7I8KM62_SPIIN</name>
<evidence type="ECO:0000313" key="11">
    <source>
        <dbReference type="EMBL" id="CAA7398188.1"/>
    </source>
</evidence>
<evidence type="ECO:0000256" key="9">
    <source>
        <dbReference type="SAM" id="MobiDB-lite"/>
    </source>
</evidence>
<evidence type="ECO:0000256" key="5">
    <source>
        <dbReference type="ARBA" id="ARBA00023015"/>
    </source>
</evidence>
<dbReference type="GO" id="GO:0006355">
    <property type="term" value="P:regulation of DNA-templated transcription"/>
    <property type="evidence" value="ECO:0007669"/>
    <property type="project" value="InterPro"/>
</dbReference>
<dbReference type="InterPro" id="IPR006779">
    <property type="entry name" value="S1FA_DNA-bd"/>
</dbReference>
<organism evidence="11 12">
    <name type="scientific">Spirodela intermedia</name>
    <name type="common">Intermediate duckweed</name>
    <dbReference type="NCBI Taxonomy" id="51605"/>
    <lineage>
        <taxon>Eukaryota</taxon>
        <taxon>Viridiplantae</taxon>
        <taxon>Streptophyta</taxon>
        <taxon>Embryophyta</taxon>
        <taxon>Tracheophyta</taxon>
        <taxon>Spermatophyta</taxon>
        <taxon>Magnoliopsida</taxon>
        <taxon>Liliopsida</taxon>
        <taxon>Araceae</taxon>
        <taxon>Lemnoideae</taxon>
        <taxon>Spirodela</taxon>
    </lineage>
</organism>
<keyword evidence="10" id="KW-0472">Membrane</keyword>
<dbReference type="PANTHER" id="PTHR35298">
    <property type="entry name" value="DNA-BINDING PROTEIN S1FA2"/>
    <property type="match status" value="1"/>
</dbReference>
<feature type="region of interest" description="Disordered" evidence="9">
    <location>
        <begin position="128"/>
        <end position="153"/>
    </location>
</feature>
<proteinExistence type="inferred from homology"/>
<evidence type="ECO:0000256" key="3">
    <source>
        <dbReference type="ARBA" id="ARBA00007382"/>
    </source>
</evidence>
<evidence type="ECO:0000256" key="1">
    <source>
        <dbReference type="ARBA" id="ARBA00002946"/>
    </source>
</evidence>
<feature type="compositionally biased region" description="Basic residues" evidence="9">
    <location>
        <begin position="128"/>
        <end position="143"/>
    </location>
</feature>
<evidence type="ECO:0000256" key="6">
    <source>
        <dbReference type="ARBA" id="ARBA00023125"/>
    </source>
</evidence>